<keyword evidence="1" id="KW-0812">Transmembrane</keyword>
<reference evidence="2 3" key="1">
    <citation type="submission" date="2014-04" db="EMBL/GenBank/DDBJ databases">
        <authorList>
            <consortium name="DOE Joint Genome Institute"/>
            <person name="Kuo A."/>
            <person name="Kohler A."/>
            <person name="Costa M.D."/>
            <person name="Nagy L.G."/>
            <person name="Floudas D."/>
            <person name="Copeland A."/>
            <person name="Barry K.W."/>
            <person name="Cichocki N."/>
            <person name="Veneault-Fourrey C."/>
            <person name="LaButti K."/>
            <person name="Lindquist E.A."/>
            <person name="Lipzen A."/>
            <person name="Lundell T."/>
            <person name="Morin E."/>
            <person name="Murat C."/>
            <person name="Sun H."/>
            <person name="Tunlid A."/>
            <person name="Henrissat B."/>
            <person name="Grigoriev I.V."/>
            <person name="Hibbett D.S."/>
            <person name="Martin F."/>
            <person name="Nordberg H.P."/>
            <person name="Cantor M.N."/>
            <person name="Hua S.X."/>
        </authorList>
    </citation>
    <scope>NUCLEOTIDE SEQUENCE [LARGE SCALE GENOMIC DNA]</scope>
    <source>
        <strain evidence="2 3">Marx 270</strain>
    </source>
</reference>
<dbReference type="OrthoDB" id="3192156at2759"/>
<dbReference type="EMBL" id="KN831998">
    <property type="protein sequence ID" value="KIO00201.1"/>
    <property type="molecule type" value="Genomic_DNA"/>
</dbReference>
<proteinExistence type="predicted"/>
<accession>A0A0C3NXZ7</accession>
<dbReference type="AlphaFoldDB" id="A0A0C3NXZ7"/>
<keyword evidence="1" id="KW-0472">Membrane</keyword>
<dbReference type="InParanoid" id="A0A0C3NXZ7"/>
<keyword evidence="1" id="KW-1133">Transmembrane helix</keyword>
<dbReference type="Proteomes" id="UP000054217">
    <property type="component" value="Unassembled WGS sequence"/>
</dbReference>
<feature type="transmembrane region" description="Helical" evidence="1">
    <location>
        <begin position="6"/>
        <end position="29"/>
    </location>
</feature>
<evidence type="ECO:0000313" key="3">
    <source>
        <dbReference type="Proteomes" id="UP000054217"/>
    </source>
</evidence>
<evidence type="ECO:0000313" key="2">
    <source>
        <dbReference type="EMBL" id="KIO00201.1"/>
    </source>
</evidence>
<keyword evidence="3" id="KW-1185">Reference proteome</keyword>
<reference evidence="3" key="2">
    <citation type="submission" date="2015-01" db="EMBL/GenBank/DDBJ databases">
        <title>Evolutionary Origins and Diversification of the Mycorrhizal Mutualists.</title>
        <authorList>
            <consortium name="DOE Joint Genome Institute"/>
            <consortium name="Mycorrhizal Genomics Consortium"/>
            <person name="Kohler A."/>
            <person name="Kuo A."/>
            <person name="Nagy L.G."/>
            <person name="Floudas D."/>
            <person name="Copeland A."/>
            <person name="Barry K.W."/>
            <person name="Cichocki N."/>
            <person name="Veneault-Fourrey C."/>
            <person name="LaButti K."/>
            <person name="Lindquist E.A."/>
            <person name="Lipzen A."/>
            <person name="Lundell T."/>
            <person name="Morin E."/>
            <person name="Murat C."/>
            <person name="Riley R."/>
            <person name="Ohm R."/>
            <person name="Sun H."/>
            <person name="Tunlid A."/>
            <person name="Henrissat B."/>
            <person name="Grigoriev I.V."/>
            <person name="Hibbett D.S."/>
            <person name="Martin F."/>
        </authorList>
    </citation>
    <scope>NUCLEOTIDE SEQUENCE [LARGE SCALE GENOMIC DNA]</scope>
    <source>
        <strain evidence="3">Marx 270</strain>
    </source>
</reference>
<evidence type="ECO:0000256" key="1">
    <source>
        <dbReference type="SAM" id="Phobius"/>
    </source>
</evidence>
<organism evidence="2 3">
    <name type="scientific">Pisolithus tinctorius Marx 270</name>
    <dbReference type="NCBI Taxonomy" id="870435"/>
    <lineage>
        <taxon>Eukaryota</taxon>
        <taxon>Fungi</taxon>
        <taxon>Dikarya</taxon>
        <taxon>Basidiomycota</taxon>
        <taxon>Agaricomycotina</taxon>
        <taxon>Agaricomycetes</taxon>
        <taxon>Agaricomycetidae</taxon>
        <taxon>Boletales</taxon>
        <taxon>Sclerodermatineae</taxon>
        <taxon>Pisolithaceae</taxon>
        <taxon>Pisolithus</taxon>
    </lineage>
</organism>
<sequence length="124" mass="13610">MIYPCISVTASLMLFVATPLLYVVTHALVESIPASMVPIPSFNSELPFSIFDAYNGASLLCSIVPPVVLSNPAAGSGGIWITVNTRSVFAHFCPWNDKDTNEQHPQRVSYQYPELLTVRGECYN</sequence>
<gene>
    <name evidence="2" type="ORF">M404DRAFT_772008</name>
</gene>
<protein>
    <submittedName>
        <fullName evidence="2">Uncharacterized protein</fullName>
    </submittedName>
</protein>
<name>A0A0C3NXZ7_PISTI</name>
<dbReference type="HOGENOM" id="CLU_2004851_0_0_1"/>